<dbReference type="Gene3D" id="1.10.3380.10">
    <property type="entry name" value="Sec63 N-terminal domain-like domain"/>
    <property type="match status" value="1"/>
</dbReference>
<evidence type="ECO:0000313" key="18">
    <source>
        <dbReference type="EMBL" id="ODM22940.1"/>
    </source>
</evidence>
<evidence type="ECO:0000256" key="8">
    <source>
        <dbReference type="ARBA" id="ARBA00022833"/>
    </source>
</evidence>
<dbReference type="EC" id="5.6.2.4" evidence="13"/>
<dbReference type="InterPro" id="IPR001650">
    <property type="entry name" value="Helicase_C-like"/>
</dbReference>
<dbReference type="Proteomes" id="UP000094569">
    <property type="component" value="Unassembled WGS sequence"/>
</dbReference>
<feature type="region of interest" description="Disordered" evidence="15">
    <location>
        <begin position="1"/>
        <end position="62"/>
    </location>
</feature>
<dbReference type="FunFam" id="3.40.50.300:FF:001076">
    <property type="entry name" value="ATP-dependent DNA helicase MER3"/>
    <property type="match status" value="1"/>
</dbReference>
<sequence length="1458" mass="163622">MRRKPFKPPYRRRNGDEPSSNRPNKRSGVIDQRLIEGAQVSSPSFSQFRMNGDGDGDEHQRRGLGSSLALETYTGVEGGEGNGVGEEDMQLDAFDLQLLAQTDRAMNNGRDIMRGNRPPKQVSRFFPGPESHITPHRGIASSSSELDVGSSPLTRFHQGRTERYMMAAGPASGTELSSQTEGSPSSHLDVERMAARAGQSQSLQPTTTTSMTPFQNIPMSIRGIVLVSVHELPDSYRSIFPFPVFNAIQSKCFRTIYHQNDNIVLASPTGSGKTVIMELAICRLLGTLKDERFKVVYQAPTKSLCSERFRDWSKKFMTLGLQCAELTGDTDQTQLRSVQSAQIIITTPEKWDSMTRKWKDHAQLMQLVKLFLVDEVHILKETRGATLEAVVSRMKSIGSNVRFVALSATVPNSEDIATWLGKDATNQHMPAHREHFGEEFRPVKLQKFVYGYQSNGNDFAFDKMCSGKLPGVISTHSCRKPIMIFCCTRNSSVATAKELARLWSMTNPPARLWKGPSKRLEVHNMDLKTTIVAGVAFHHAGLDPADRRIVENGYLQGDINIICCTSTLAVGVNLPCHLVIIKNTVGWQDGGCKEYSDLEMMQMLGRAGRPQFDDSAVAVILTRKERVNHYEKLVSGSESLESCLHLNLIDHLNAEIGLGTVTDMESAVRWLAGTFLFVRLRRNPTHYKLKEGASRDDEDEMLRQICEKDIKMLQECGLVTTEQLRSTQFGDAMARYYVRFETMKNLLSLKPKATILQIFSKIAEAEEFRDLRLKSGEKSVYKEINRANGIRFPVKVDIVLPAHKTSLLIQSELGGVDFPDSHQFQKHKFPFQQDKSFVFTHVNRLIRCVIDCQISLEDSVAVRNALELARSFGAKVWDNSPWQMKQLDQIGTVAVRKFAAAGITSIEALESTEAYQIDMTLSRNPPFGSKLLARVGEFPKLRVSVKMIGKDRKLTSSVKVRFKVEVAFMNEKVPTFFQRRAVYVCFLAETSDGRMIDFRRLNASKLQNSHEILLSADLQSAEEYIVCYAMCDDIAGTMRSAELKPGLPASLFPAPSEKKTESESKKEPMMSVTRPRGNELPQNGESSNQPIDIDDLLDGMDVEDILEADQDVEEKDIDWPVVIAESSPQNKPHQQARKNSKPEKTREQAPEVEEEPVRLENGKWACNHKCKDKRTCKHLCCRDGLDKPPKASKKQTANGNRKKDEPNQLKLSASIAKKGASAGREDEEDKTDTRSTQVPSVKPTLESTLMQVESTDPLVVSSGVKRMQSSSDYGGDDFDDLPSPSALLNRNASIETDDAIKEKANAREEKRFDKSVFDWDDWIEIDDPVEPLTPKQNETNALQQVDLTSQYPNTLVPSGEEMDSDSRALCSFYDVEGYQPSKRTVPFVDENRHPLKRTKTKTQCESFPLYHGQGEITLVERNGTNPGPRTDKPTSPPKDWEDIDPLLLDEFKDIVNFF</sequence>
<feature type="compositionally biased region" description="Basic residues" evidence="15">
    <location>
        <begin position="1"/>
        <end position="12"/>
    </location>
</feature>
<dbReference type="PROSITE" id="PS51192">
    <property type="entry name" value="HELICASE_ATP_BIND_1"/>
    <property type="match status" value="1"/>
</dbReference>
<feature type="domain" description="Helicase ATP-binding" evidence="16">
    <location>
        <begin position="254"/>
        <end position="428"/>
    </location>
</feature>
<dbReference type="InterPro" id="IPR014001">
    <property type="entry name" value="Helicase_ATP-bd"/>
</dbReference>
<dbReference type="Pfam" id="PF02889">
    <property type="entry name" value="Sec63"/>
    <property type="match status" value="1"/>
</dbReference>
<reference evidence="18 19" key="1">
    <citation type="journal article" date="2016" name="BMC Genomics">
        <title>Comparative genomic and transcriptomic analyses of the Fuzhuan brick tea-fermentation fungus Aspergillus cristatus.</title>
        <authorList>
            <person name="Ge Y."/>
            <person name="Wang Y."/>
            <person name="Liu Y."/>
            <person name="Tan Y."/>
            <person name="Ren X."/>
            <person name="Zhang X."/>
            <person name="Hyde K.D."/>
            <person name="Liu Y."/>
            <person name="Liu Z."/>
        </authorList>
    </citation>
    <scope>NUCLEOTIDE SEQUENCE [LARGE SCALE GENOMIC DNA]</scope>
    <source>
        <strain evidence="18 19">GZAAS20.1005</strain>
    </source>
</reference>
<evidence type="ECO:0000256" key="11">
    <source>
        <dbReference type="ARBA" id="ARBA00023254"/>
    </source>
</evidence>
<keyword evidence="3" id="KW-0479">Metal-binding</keyword>
<dbReference type="InterPro" id="IPR052247">
    <property type="entry name" value="Meiotic_Crossover_Helicase"/>
</dbReference>
<name>A0A1E3BPQ0_ASPCR</name>
<feature type="compositionally biased region" description="Polar residues" evidence="15">
    <location>
        <begin position="1080"/>
        <end position="1090"/>
    </location>
</feature>
<keyword evidence="6" id="KW-0378">Hydrolase</keyword>
<dbReference type="SUPFAM" id="SSF46785">
    <property type="entry name" value="Winged helix' DNA-binding domain"/>
    <property type="match status" value="1"/>
</dbReference>
<dbReference type="SUPFAM" id="SSF158702">
    <property type="entry name" value="Sec63 N-terminal domain-like"/>
    <property type="match status" value="1"/>
</dbReference>
<dbReference type="CDD" id="cd18795">
    <property type="entry name" value="SF2_C_Ski2"/>
    <property type="match status" value="1"/>
</dbReference>
<comment type="similarity">
    <text evidence="2">Belongs to the helicase family. SKI2 subfamily.</text>
</comment>
<keyword evidence="7" id="KW-0347">Helicase</keyword>
<feature type="domain" description="Helicase C-terminal" evidence="17">
    <location>
        <begin position="468"/>
        <end position="656"/>
    </location>
</feature>
<dbReference type="FunFam" id="3.40.50.300:FF:000950">
    <property type="entry name" value="probable ATP-dependent DNA helicase HFM1"/>
    <property type="match status" value="1"/>
</dbReference>
<feature type="region of interest" description="Disordered" evidence="15">
    <location>
        <begin position="67"/>
        <end position="86"/>
    </location>
</feature>
<feature type="compositionally biased region" description="Low complexity" evidence="15">
    <location>
        <begin position="1209"/>
        <end position="1222"/>
    </location>
</feature>
<dbReference type="FunFam" id="1.10.3380.10:FF:000012">
    <property type="entry name" value="DEAD/DEAH box DNA helicase"/>
    <property type="match status" value="1"/>
</dbReference>
<evidence type="ECO:0000256" key="5">
    <source>
        <dbReference type="ARBA" id="ARBA00022771"/>
    </source>
</evidence>
<keyword evidence="11" id="KW-0469">Meiosis</keyword>
<dbReference type="GO" id="GO:0043138">
    <property type="term" value="F:3'-5' DNA helicase activity"/>
    <property type="evidence" value="ECO:0007669"/>
    <property type="project" value="UniProtKB-EC"/>
</dbReference>
<comment type="catalytic activity">
    <reaction evidence="14">
        <text>ATP + H2O = ADP + phosphate + H(+)</text>
        <dbReference type="Rhea" id="RHEA:13065"/>
        <dbReference type="ChEBI" id="CHEBI:15377"/>
        <dbReference type="ChEBI" id="CHEBI:15378"/>
        <dbReference type="ChEBI" id="CHEBI:30616"/>
        <dbReference type="ChEBI" id="CHEBI:43474"/>
        <dbReference type="ChEBI" id="CHEBI:456216"/>
        <dbReference type="EC" id="5.6.2.4"/>
    </reaction>
</comment>
<dbReference type="STRING" id="573508.A0A1E3BPQ0"/>
<feature type="compositionally biased region" description="Polar residues" evidence="15">
    <location>
        <begin position="1234"/>
        <end position="1254"/>
    </location>
</feature>
<dbReference type="SUPFAM" id="SSF52540">
    <property type="entry name" value="P-loop containing nucleoside triphosphate hydrolases"/>
    <property type="match status" value="1"/>
</dbReference>
<dbReference type="PANTHER" id="PTHR47835">
    <property type="entry name" value="HFM1, ATP DEPENDENT DNA HELICASE HOMOLOG"/>
    <property type="match status" value="1"/>
</dbReference>
<dbReference type="GO" id="GO:0008270">
    <property type="term" value="F:zinc ion binding"/>
    <property type="evidence" value="ECO:0007669"/>
    <property type="project" value="UniProtKB-KW"/>
</dbReference>
<dbReference type="GO" id="GO:0003676">
    <property type="term" value="F:nucleic acid binding"/>
    <property type="evidence" value="ECO:0007669"/>
    <property type="project" value="InterPro"/>
</dbReference>
<keyword evidence="19" id="KW-1185">Reference proteome</keyword>
<dbReference type="FunFam" id="1.10.10.10:FF:000012">
    <property type="entry name" value="U5 small nuclear ribonucleoprotein helicase"/>
    <property type="match status" value="1"/>
</dbReference>
<comment type="catalytic activity">
    <reaction evidence="12">
        <text>Couples ATP hydrolysis with the unwinding of duplex DNA by translocating in the 3'-5' direction.</text>
        <dbReference type="EC" id="5.6.2.4"/>
    </reaction>
</comment>
<dbReference type="OrthoDB" id="5575at2759"/>
<dbReference type="Pfam" id="PF00271">
    <property type="entry name" value="Helicase_C"/>
    <property type="match status" value="1"/>
</dbReference>
<comment type="caution">
    <text evidence="18">The sequence shown here is derived from an EMBL/GenBank/DDBJ whole genome shotgun (WGS) entry which is preliminary data.</text>
</comment>
<feature type="region of interest" description="Disordered" evidence="15">
    <location>
        <begin position="1046"/>
        <end position="1094"/>
    </location>
</feature>
<dbReference type="Gene3D" id="1.10.10.10">
    <property type="entry name" value="Winged helix-like DNA-binding domain superfamily/Winged helix DNA-binding domain"/>
    <property type="match status" value="1"/>
</dbReference>
<evidence type="ECO:0000256" key="1">
    <source>
        <dbReference type="ARBA" id="ARBA00001947"/>
    </source>
</evidence>
<keyword evidence="9" id="KW-0067">ATP-binding</keyword>
<feature type="region of interest" description="Disordered" evidence="15">
    <location>
        <begin position="1419"/>
        <end position="1442"/>
    </location>
</feature>
<evidence type="ECO:0000256" key="3">
    <source>
        <dbReference type="ARBA" id="ARBA00022723"/>
    </source>
</evidence>
<dbReference type="SMART" id="SM00973">
    <property type="entry name" value="Sec63"/>
    <property type="match status" value="1"/>
</dbReference>
<evidence type="ECO:0000256" key="7">
    <source>
        <dbReference type="ARBA" id="ARBA00022806"/>
    </source>
</evidence>
<keyword evidence="5" id="KW-0863">Zinc-finger</keyword>
<evidence type="ECO:0000256" key="6">
    <source>
        <dbReference type="ARBA" id="ARBA00022801"/>
    </source>
</evidence>
<evidence type="ECO:0000256" key="10">
    <source>
        <dbReference type="ARBA" id="ARBA00023235"/>
    </source>
</evidence>
<dbReference type="GO" id="GO:0016787">
    <property type="term" value="F:hydrolase activity"/>
    <property type="evidence" value="ECO:0007669"/>
    <property type="project" value="UniProtKB-KW"/>
</dbReference>
<protein>
    <recommendedName>
        <fullName evidence="13">DNA 3'-5' helicase</fullName>
        <ecNumber evidence="13">5.6.2.4</ecNumber>
    </recommendedName>
</protein>
<evidence type="ECO:0000256" key="4">
    <source>
        <dbReference type="ARBA" id="ARBA00022741"/>
    </source>
</evidence>
<feature type="compositionally biased region" description="Polar residues" evidence="15">
    <location>
        <begin position="39"/>
        <end position="49"/>
    </location>
</feature>
<dbReference type="SMART" id="SM00487">
    <property type="entry name" value="DEXDc"/>
    <property type="match status" value="1"/>
</dbReference>
<evidence type="ECO:0000256" key="13">
    <source>
        <dbReference type="ARBA" id="ARBA00034808"/>
    </source>
</evidence>
<dbReference type="PROSITE" id="PS51194">
    <property type="entry name" value="HELICASE_CTER"/>
    <property type="match status" value="1"/>
</dbReference>
<dbReference type="SMART" id="SM00490">
    <property type="entry name" value="HELICc"/>
    <property type="match status" value="1"/>
</dbReference>
<gene>
    <name evidence="18" type="ORF">SI65_00529</name>
</gene>
<evidence type="ECO:0000256" key="12">
    <source>
        <dbReference type="ARBA" id="ARBA00034617"/>
    </source>
</evidence>
<accession>A0A1E3BPQ0</accession>
<dbReference type="GO" id="GO:0005524">
    <property type="term" value="F:ATP binding"/>
    <property type="evidence" value="ECO:0007669"/>
    <property type="project" value="UniProtKB-KW"/>
</dbReference>
<evidence type="ECO:0000256" key="14">
    <source>
        <dbReference type="ARBA" id="ARBA00048988"/>
    </source>
</evidence>
<comment type="cofactor">
    <cofactor evidence="1">
        <name>Zn(2+)</name>
        <dbReference type="ChEBI" id="CHEBI:29105"/>
    </cofactor>
</comment>
<dbReference type="InterPro" id="IPR036390">
    <property type="entry name" value="WH_DNA-bd_sf"/>
</dbReference>
<evidence type="ECO:0000313" key="19">
    <source>
        <dbReference type="Proteomes" id="UP000094569"/>
    </source>
</evidence>
<feature type="region of interest" description="Disordered" evidence="15">
    <location>
        <begin position="1181"/>
        <end position="1290"/>
    </location>
</feature>
<feature type="compositionally biased region" description="Basic and acidic residues" evidence="15">
    <location>
        <begin position="1140"/>
        <end position="1161"/>
    </location>
</feature>
<dbReference type="GO" id="GO:0007131">
    <property type="term" value="P:reciprocal meiotic recombination"/>
    <property type="evidence" value="ECO:0007669"/>
    <property type="project" value="UniProtKB-ARBA"/>
</dbReference>
<dbReference type="InterPro" id="IPR011545">
    <property type="entry name" value="DEAD/DEAH_box_helicase_dom"/>
</dbReference>
<evidence type="ECO:0000259" key="16">
    <source>
        <dbReference type="PROSITE" id="PS51192"/>
    </source>
</evidence>
<dbReference type="InterPro" id="IPR036388">
    <property type="entry name" value="WH-like_DNA-bd_sf"/>
</dbReference>
<evidence type="ECO:0000256" key="2">
    <source>
        <dbReference type="ARBA" id="ARBA00010140"/>
    </source>
</evidence>
<organism evidence="18 19">
    <name type="scientific">Aspergillus cristatus</name>
    <name type="common">Chinese Fuzhuan brick tea-fermentation fungus</name>
    <name type="synonym">Eurotium cristatum</name>
    <dbReference type="NCBI Taxonomy" id="573508"/>
    <lineage>
        <taxon>Eukaryota</taxon>
        <taxon>Fungi</taxon>
        <taxon>Dikarya</taxon>
        <taxon>Ascomycota</taxon>
        <taxon>Pezizomycotina</taxon>
        <taxon>Eurotiomycetes</taxon>
        <taxon>Eurotiomycetidae</taxon>
        <taxon>Eurotiales</taxon>
        <taxon>Aspergillaceae</taxon>
        <taxon>Aspergillus</taxon>
        <taxon>Aspergillus subgen. Aspergillus</taxon>
    </lineage>
</organism>
<dbReference type="Pfam" id="PF23445">
    <property type="entry name" value="WHD_SNRNP200"/>
    <property type="match status" value="1"/>
</dbReference>
<feature type="compositionally biased region" description="Basic and acidic residues" evidence="15">
    <location>
        <begin position="1056"/>
        <end position="1068"/>
    </location>
</feature>
<keyword evidence="4" id="KW-0547">Nucleotide-binding</keyword>
<keyword evidence="8" id="KW-0862">Zinc</keyword>
<keyword evidence="10" id="KW-0413">Isomerase</keyword>
<evidence type="ECO:0000256" key="9">
    <source>
        <dbReference type="ARBA" id="ARBA00022840"/>
    </source>
</evidence>
<dbReference type="Gene3D" id="3.40.50.300">
    <property type="entry name" value="P-loop containing nucleotide triphosphate hydrolases"/>
    <property type="match status" value="2"/>
</dbReference>
<dbReference type="InterPro" id="IPR057842">
    <property type="entry name" value="WH_MER3"/>
</dbReference>
<dbReference type="Pfam" id="PF00270">
    <property type="entry name" value="DEAD"/>
    <property type="match status" value="1"/>
</dbReference>
<dbReference type="EMBL" id="JXNT01000001">
    <property type="protein sequence ID" value="ODM22940.1"/>
    <property type="molecule type" value="Genomic_DNA"/>
</dbReference>
<dbReference type="VEuPathDB" id="FungiDB:SI65_00529"/>
<evidence type="ECO:0000256" key="15">
    <source>
        <dbReference type="SAM" id="MobiDB-lite"/>
    </source>
</evidence>
<feature type="region of interest" description="Disordered" evidence="15">
    <location>
        <begin position="1124"/>
        <end position="1163"/>
    </location>
</feature>
<dbReference type="InterPro" id="IPR004179">
    <property type="entry name" value="Sec63-dom"/>
</dbReference>
<evidence type="ECO:0000259" key="17">
    <source>
        <dbReference type="PROSITE" id="PS51194"/>
    </source>
</evidence>
<proteinExistence type="inferred from homology"/>
<dbReference type="InterPro" id="IPR027417">
    <property type="entry name" value="P-loop_NTPase"/>
</dbReference>
<dbReference type="PANTHER" id="PTHR47835:SF3">
    <property type="entry name" value="HELICASE FOR MEIOSIS 1"/>
    <property type="match status" value="1"/>
</dbReference>